<proteinExistence type="predicted"/>
<evidence type="ECO:0000313" key="1">
    <source>
        <dbReference type="EMBL" id="MDT2405308.1"/>
    </source>
</evidence>
<reference evidence="1" key="1">
    <citation type="submission" date="2023-03" db="EMBL/GenBank/DDBJ databases">
        <authorList>
            <person name="Shen W."/>
            <person name="Cai J."/>
        </authorList>
    </citation>
    <scope>NUCLEOTIDE SEQUENCE</scope>
    <source>
        <strain evidence="1">P33-2</strain>
    </source>
</reference>
<gene>
    <name evidence="1" type="ORF">P7D43_23515</name>
</gene>
<dbReference type="Proteomes" id="UP001260773">
    <property type="component" value="Unassembled WGS sequence"/>
</dbReference>
<dbReference type="RefSeq" id="WP_311866066.1">
    <property type="nucleotide sequence ID" value="NZ_JARPWH010000292.1"/>
</dbReference>
<dbReference type="AlphaFoldDB" id="A0AAW8RZK8"/>
<organism evidence="1 2">
    <name type="scientific">Enterococcus avium</name>
    <name type="common">Streptococcus avium</name>
    <dbReference type="NCBI Taxonomy" id="33945"/>
    <lineage>
        <taxon>Bacteria</taxon>
        <taxon>Bacillati</taxon>
        <taxon>Bacillota</taxon>
        <taxon>Bacilli</taxon>
        <taxon>Lactobacillales</taxon>
        <taxon>Enterococcaceae</taxon>
        <taxon>Enterococcus</taxon>
    </lineage>
</organism>
<name>A0AAW8RZK8_ENTAV</name>
<comment type="caution">
    <text evidence="1">The sequence shown here is derived from an EMBL/GenBank/DDBJ whole genome shotgun (WGS) entry which is preliminary data.</text>
</comment>
<evidence type="ECO:0008006" key="3">
    <source>
        <dbReference type="Google" id="ProtNLM"/>
    </source>
</evidence>
<accession>A0AAW8RZK8</accession>
<dbReference type="EMBL" id="JARPWH010000292">
    <property type="protein sequence ID" value="MDT2405308.1"/>
    <property type="molecule type" value="Genomic_DNA"/>
</dbReference>
<protein>
    <recommendedName>
        <fullName evidence="3">Phage protein</fullName>
    </recommendedName>
</protein>
<sequence>MAKNSYLVHWQAFTGTSYVETVKAENELVAAGLVVQKNEKYPEYKGNEIKILSVEKVS</sequence>
<evidence type="ECO:0000313" key="2">
    <source>
        <dbReference type="Proteomes" id="UP001260773"/>
    </source>
</evidence>